<dbReference type="OMA" id="VMDAHKE"/>
<feature type="region of interest" description="Disordered" evidence="2">
    <location>
        <begin position="740"/>
        <end position="807"/>
    </location>
</feature>
<dbReference type="RefSeq" id="XP_038045763.1">
    <property type="nucleotide sequence ID" value="XM_038189835.1"/>
</dbReference>
<evidence type="ECO:0000256" key="1">
    <source>
        <dbReference type="ARBA" id="ARBA00023054"/>
    </source>
</evidence>
<dbReference type="PANTHER" id="PTHR23157:SF24">
    <property type="entry name" value="GOLGIN SUBFAMILY A MEMBER 1"/>
    <property type="match status" value="1"/>
</dbReference>
<feature type="domain" description="GRIP" evidence="3">
    <location>
        <begin position="813"/>
        <end position="862"/>
    </location>
</feature>
<dbReference type="SMART" id="SM00755">
    <property type="entry name" value="Grip"/>
    <property type="match status" value="1"/>
</dbReference>
<feature type="region of interest" description="Disordered" evidence="2">
    <location>
        <begin position="313"/>
        <end position="338"/>
    </location>
</feature>
<feature type="compositionally biased region" description="Polar residues" evidence="2">
    <location>
        <begin position="73"/>
        <end position="85"/>
    </location>
</feature>
<dbReference type="EnsemblMetazoa" id="XM_038189835.1">
    <property type="protein sequence ID" value="XP_038045763.1"/>
    <property type="gene ID" value="LOC119720224"/>
</dbReference>
<evidence type="ECO:0000256" key="2">
    <source>
        <dbReference type="SAM" id="MobiDB-lite"/>
    </source>
</evidence>
<keyword evidence="5" id="KW-1185">Reference proteome</keyword>
<dbReference type="GO" id="GO:0005794">
    <property type="term" value="C:Golgi apparatus"/>
    <property type="evidence" value="ECO:0007669"/>
    <property type="project" value="TreeGrafter"/>
</dbReference>
<feature type="region of interest" description="Disordered" evidence="2">
    <location>
        <begin position="248"/>
        <end position="295"/>
    </location>
</feature>
<dbReference type="AlphaFoldDB" id="A0A913Z1R4"/>
<dbReference type="PANTHER" id="PTHR23157">
    <property type="entry name" value="GRIP AND COILED-COIL DOMAIN-CONTAINING PROTEIN 1"/>
    <property type="match status" value="1"/>
</dbReference>
<proteinExistence type="predicted"/>
<sequence>MFARLKKKIVEEEGVEEAELSKKYVPGSAVPQRPPDGSPVSRGHRGSAASLSSHGSSSSLNAQAENKKGAESNADSLQAELTQRSDQIRRLEGKLDEYSAMLKETVKAKEKLEIVLEKQQEANTKRVQEMNEEFQLRRSKMADKLALAVQRKEDEMKEQIQALEKEKSGLKDQFQRVSLDKFKKQEESEELQGFQVQELAKVKHMFVNSQEELHKCKADLDHAQEKLEESNQQAQKLATELNKVRDNVTKLRHTRDELIKQKASAEEHGTQQERSKKLLEERLHSASIESQEKSKRLVALEERLNQTQEELEALRHDSEVHKTQSATQLHESESTNKHLEEKVRMLEQRLQDHSLTDDEQMQAVMAERDTLEQKLEASRRELIDVKSSSADVISSLEQQISHLNTKMAEDTEEAIKGQQTLDAMSRRHSEELSQLQAKLDDAEQQAQSHLEFVKQRDTQIAVQKSLSETELRATQEQLAETKKQSLEMKKQLQDKIATLESKITGLSTATDFEKSAAEHKITRLESQNEEYLEREIEHEKHITQLEDEKENVSASLNLKTKECEQLTREVEEIRERTEDLSRQALSAGTAVMDAHKEVDRLRKLVEARDTQINKADQENEELKRQNLELANSLAQQDVETQTNHDQAQRALFEKNESISVLKQTVAEKEEAIEVHQSKIKELEAAAQADTNGVNEAEDIEKLKQTLEEQEQQLSEKNKTIKMQQQRLADLKKTLQRELKIQNSTGYDSPEEVTRDKGQSSISAGLNKSCSSPAFSNSSVGQSPGYSHNSGPTESPNTQASSSLSPHCAGLDRQDVREVNFQYLRHVVFKFMSSTDSEAKQLLKAVSTLLEFTPHEEKLINKTLEWKTSWFGIRPSPKKTIQVSSLAYR</sequence>
<protein>
    <recommendedName>
        <fullName evidence="3">GRIP domain-containing protein</fullName>
    </recommendedName>
</protein>
<dbReference type="Proteomes" id="UP000887568">
    <property type="component" value="Unplaced"/>
</dbReference>
<dbReference type="InterPro" id="IPR051952">
    <property type="entry name" value="Golgi-autophagy_related"/>
</dbReference>
<dbReference type="Pfam" id="PF01465">
    <property type="entry name" value="GRIP"/>
    <property type="match status" value="1"/>
</dbReference>
<evidence type="ECO:0000313" key="5">
    <source>
        <dbReference type="Proteomes" id="UP000887568"/>
    </source>
</evidence>
<keyword evidence="1" id="KW-0175">Coiled coil</keyword>
<dbReference type="CTD" id="2800"/>
<organism evidence="4 5">
    <name type="scientific">Patiria miniata</name>
    <name type="common">Bat star</name>
    <name type="synonym">Asterina miniata</name>
    <dbReference type="NCBI Taxonomy" id="46514"/>
    <lineage>
        <taxon>Eukaryota</taxon>
        <taxon>Metazoa</taxon>
        <taxon>Echinodermata</taxon>
        <taxon>Eleutherozoa</taxon>
        <taxon>Asterozoa</taxon>
        <taxon>Asteroidea</taxon>
        <taxon>Valvatacea</taxon>
        <taxon>Valvatida</taxon>
        <taxon>Asterinidae</taxon>
        <taxon>Patiria</taxon>
    </lineage>
</organism>
<reference evidence="4" key="1">
    <citation type="submission" date="2022-11" db="UniProtKB">
        <authorList>
            <consortium name="EnsemblMetazoa"/>
        </authorList>
    </citation>
    <scope>IDENTIFICATION</scope>
</reference>
<evidence type="ECO:0000259" key="3">
    <source>
        <dbReference type="PROSITE" id="PS50913"/>
    </source>
</evidence>
<dbReference type="OrthoDB" id="5848685at2759"/>
<dbReference type="PROSITE" id="PS50913">
    <property type="entry name" value="GRIP"/>
    <property type="match status" value="1"/>
</dbReference>
<dbReference type="Gene3D" id="1.10.220.60">
    <property type="entry name" value="GRIP domain"/>
    <property type="match status" value="1"/>
</dbReference>
<feature type="compositionally biased region" description="Basic and acidic residues" evidence="2">
    <location>
        <begin position="313"/>
        <end position="322"/>
    </location>
</feature>
<feature type="compositionally biased region" description="Low complexity" evidence="2">
    <location>
        <begin position="46"/>
        <end position="60"/>
    </location>
</feature>
<feature type="region of interest" description="Disordered" evidence="2">
    <location>
        <begin position="14"/>
        <end position="88"/>
    </location>
</feature>
<name>A0A913Z1R4_PATMI</name>
<dbReference type="InterPro" id="IPR000237">
    <property type="entry name" value="GRIP_dom"/>
</dbReference>
<evidence type="ECO:0000313" key="4">
    <source>
        <dbReference type="EnsemblMetazoa" id="XP_038045763.1"/>
    </source>
</evidence>
<accession>A0A913Z1R4</accession>
<feature type="compositionally biased region" description="Polar residues" evidence="2">
    <location>
        <begin position="758"/>
        <end position="804"/>
    </location>
</feature>
<dbReference type="GeneID" id="119720224"/>